<organism evidence="1 2">
    <name type="scientific">Araneus ventricosus</name>
    <name type="common">Orbweaver spider</name>
    <name type="synonym">Epeira ventricosa</name>
    <dbReference type="NCBI Taxonomy" id="182803"/>
    <lineage>
        <taxon>Eukaryota</taxon>
        <taxon>Metazoa</taxon>
        <taxon>Ecdysozoa</taxon>
        <taxon>Arthropoda</taxon>
        <taxon>Chelicerata</taxon>
        <taxon>Arachnida</taxon>
        <taxon>Araneae</taxon>
        <taxon>Araneomorphae</taxon>
        <taxon>Entelegynae</taxon>
        <taxon>Araneoidea</taxon>
        <taxon>Araneidae</taxon>
        <taxon>Araneus</taxon>
    </lineage>
</organism>
<dbReference type="AlphaFoldDB" id="A0A4Y2LQL7"/>
<evidence type="ECO:0000313" key="1">
    <source>
        <dbReference type="EMBL" id="GBN17028.1"/>
    </source>
</evidence>
<proteinExistence type="predicted"/>
<name>A0A4Y2LQL7_ARAVE</name>
<reference evidence="1 2" key="1">
    <citation type="journal article" date="2019" name="Sci. Rep.">
        <title>Orb-weaving spider Araneus ventricosus genome elucidates the spidroin gene catalogue.</title>
        <authorList>
            <person name="Kono N."/>
            <person name="Nakamura H."/>
            <person name="Ohtoshi R."/>
            <person name="Moran D.A.P."/>
            <person name="Shinohara A."/>
            <person name="Yoshida Y."/>
            <person name="Fujiwara M."/>
            <person name="Mori M."/>
            <person name="Tomita M."/>
            <person name="Arakawa K."/>
        </authorList>
    </citation>
    <scope>NUCLEOTIDE SEQUENCE [LARGE SCALE GENOMIC DNA]</scope>
</reference>
<sequence length="151" mass="17318">MHSLANASTVDSAAKETKYKNASGRFLRLDAIGIFKSWQLKPPLGVSVKYINTPFRSDLRTTFGTDLVIWNPGKMTRSTSEVAPLHQTSKPDLWEDFDSYGFSVHQMRIHSRSLVESEDFDSHGFSVHQMRKHSRSLVESEDFDFHRFSVH</sequence>
<dbReference type="Proteomes" id="UP000499080">
    <property type="component" value="Unassembled WGS sequence"/>
</dbReference>
<gene>
    <name evidence="1" type="ORF">AVEN_109523_1</name>
</gene>
<keyword evidence="2" id="KW-1185">Reference proteome</keyword>
<protein>
    <submittedName>
        <fullName evidence="1">Uncharacterized protein</fullName>
    </submittedName>
</protein>
<comment type="caution">
    <text evidence="1">The sequence shown here is derived from an EMBL/GenBank/DDBJ whole genome shotgun (WGS) entry which is preliminary data.</text>
</comment>
<evidence type="ECO:0000313" key="2">
    <source>
        <dbReference type="Proteomes" id="UP000499080"/>
    </source>
</evidence>
<dbReference type="EMBL" id="BGPR01006215">
    <property type="protein sequence ID" value="GBN17028.1"/>
    <property type="molecule type" value="Genomic_DNA"/>
</dbReference>
<accession>A0A4Y2LQL7</accession>